<evidence type="ECO:0000256" key="1">
    <source>
        <dbReference type="SAM" id="MobiDB-lite"/>
    </source>
</evidence>
<dbReference type="EMBL" id="BAABGJ010000040">
    <property type="protein sequence ID" value="GAA4346849.1"/>
    <property type="molecule type" value="Genomic_DNA"/>
</dbReference>
<evidence type="ECO:0000313" key="2">
    <source>
        <dbReference type="EMBL" id="GAA4346849.1"/>
    </source>
</evidence>
<reference evidence="3" key="1">
    <citation type="journal article" date="2019" name="Int. J. Syst. Evol. Microbiol.">
        <title>The Global Catalogue of Microorganisms (GCM) 10K type strain sequencing project: providing services to taxonomists for standard genome sequencing and annotation.</title>
        <authorList>
            <consortium name="The Broad Institute Genomics Platform"/>
            <consortium name="The Broad Institute Genome Sequencing Center for Infectious Disease"/>
            <person name="Wu L."/>
            <person name="Ma J."/>
        </authorList>
    </citation>
    <scope>NUCLEOTIDE SEQUENCE [LARGE SCALE GENOMIC DNA]</scope>
    <source>
        <strain evidence="3">JCM 17804</strain>
    </source>
</reference>
<accession>A0ABP8HXG8</accession>
<evidence type="ECO:0000313" key="3">
    <source>
        <dbReference type="Proteomes" id="UP001500975"/>
    </source>
</evidence>
<dbReference type="RefSeq" id="WP_345539047.1">
    <property type="nucleotide sequence ID" value="NZ_BAABGJ010000040.1"/>
</dbReference>
<sequence length="174" mass="20250">MTSRLIKRYTRHSDKGFALLDDQWIDWVLQHQGEPGATNENGWGFGRVTHYSWYVGDERIEVSIDQWVHAHVLPDASGFIGFEKGWQPNNCVLLDVYGKERMRLTVPWQLTRPKNPESAKPPTSFTNVSDPYVNPENGKEGQFGVTAWVEYAGMYYFELDYRTGQFLWGREIRD</sequence>
<name>A0ABP8HXG8_9BURK</name>
<organism evidence="2 3">
    <name type="scientific">Variovorax defluvii</name>
    <dbReference type="NCBI Taxonomy" id="913761"/>
    <lineage>
        <taxon>Bacteria</taxon>
        <taxon>Pseudomonadati</taxon>
        <taxon>Pseudomonadota</taxon>
        <taxon>Betaproteobacteria</taxon>
        <taxon>Burkholderiales</taxon>
        <taxon>Comamonadaceae</taxon>
        <taxon>Variovorax</taxon>
    </lineage>
</organism>
<dbReference type="Proteomes" id="UP001500975">
    <property type="component" value="Unassembled WGS sequence"/>
</dbReference>
<protein>
    <submittedName>
        <fullName evidence="2">Uncharacterized protein</fullName>
    </submittedName>
</protein>
<comment type="caution">
    <text evidence="2">The sequence shown here is derived from an EMBL/GenBank/DDBJ whole genome shotgun (WGS) entry which is preliminary data.</text>
</comment>
<proteinExistence type="predicted"/>
<keyword evidence="3" id="KW-1185">Reference proteome</keyword>
<feature type="region of interest" description="Disordered" evidence="1">
    <location>
        <begin position="112"/>
        <end position="133"/>
    </location>
</feature>
<gene>
    <name evidence="2" type="ORF">GCM10023165_31660</name>
</gene>